<dbReference type="SUPFAM" id="SSF55874">
    <property type="entry name" value="ATPase domain of HSP90 chaperone/DNA topoisomerase II/histidine kinase"/>
    <property type="match status" value="1"/>
</dbReference>
<keyword evidence="8" id="KW-0472">Membrane</keyword>
<gene>
    <name evidence="10" type="ORF">FCL42_05970</name>
</gene>
<dbReference type="InterPro" id="IPR050428">
    <property type="entry name" value="TCS_sensor_his_kinase"/>
</dbReference>
<feature type="domain" description="Histidine kinase" evidence="9">
    <location>
        <begin position="229"/>
        <end position="417"/>
    </location>
</feature>
<dbReference type="SUPFAM" id="SSF47384">
    <property type="entry name" value="Homodimeric domain of signal transducing histidine kinase"/>
    <property type="match status" value="1"/>
</dbReference>
<dbReference type="EC" id="2.7.13.3" evidence="2"/>
<evidence type="ECO:0000256" key="2">
    <source>
        <dbReference type="ARBA" id="ARBA00012438"/>
    </source>
</evidence>
<dbReference type="InterPro" id="IPR036097">
    <property type="entry name" value="HisK_dim/P_sf"/>
</dbReference>
<dbReference type="PANTHER" id="PTHR45436:SF5">
    <property type="entry name" value="SENSOR HISTIDINE KINASE TRCS"/>
    <property type="match status" value="1"/>
</dbReference>
<dbReference type="Pfam" id="PF02518">
    <property type="entry name" value="HATPase_c"/>
    <property type="match status" value="1"/>
</dbReference>
<evidence type="ECO:0000256" key="5">
    <source>
        <dbReference type="ARBA" id="ARBA00022692"/>
    </source>
</evidence>
<dbReference type="Proteomes" id="UP000305675">
    <property type="component" value="Unassembled WGS sequence"/>
</dbReference>
<comment type="catalytic activity">
    <reaction evidence="1">
        <text>ATP + protein L-histidine = ADP + protein N-phospho-L-histidine.</text>
        <dbReference type="EC" id="2.7.13.3"/>
    </reaction>
</comment>
<feature type="transmembrane region" description="Helical" evidence="8">
    <location>
        <begin position="142"/>
        <end position="165"/>
    </location>
</feature>
<comment type="caution">
    <text evidence="10">The sequence shown here is derived from an EMBL/GenBank/DDBJ whole genome shotgun (WGS) entry which is preliminary data.</text>
</comment>
<dbReference type="EMBL" id="SWCJ01000003">
    <property type="protein sequence ID" value="TKB56679.1"/>
    <property type="molecule type" value="Genomic_DNA"/>
</dbReference>
<keyword evidence="3" id="KW-0597">Phosphoprotein</keyword>
<dbReference type="PROSITE" id="PS50109">
    <property type="entry name" value="HIS_KIN"/>
    <property type="match status" value="1"/>
</dbReference>
<evidence type="ECO:0000256" key="3">
    <source>
        <dbReference type="ARBA" id="ARBA00022553"/>
    </source>
</evidence>
<dbReference type="GO" id="GO:0000155">
    <property type="term" value="F:phosphorelay sensor kinase activity"/>
    <property type="evidence" value="ECO:0007669"/>
    <property type="project" value="InterPro"/>
</dbReference>
<dbReference type="InterPro" id="IPR003661">
    <property type="entry name" value="HisK_dim/P_dom"/>
</dbReference>
<keyword evidence="7 8" id="KW-1133">Transmembrane helix</keyword>
<dbReference type="PANTHER" id="PTHR45436">
    <property type="entry name" value="SENSOR HISTIDINE KINASE YKOH"/>
    <property type="match status" value="1"/>
</dbReference>
<protein>
    <recommendedName>
        <fullName evidence="2">histidine kinase</fullName>
        <ecNumber evidence="2">2.7.13.3</ecNumber>
    </recommendedName>
</protein>
<evidence type="ECO:0000256" key="4">
    <source>
        <dbReference type="ARBA" id="ARBA00022679"/>
    </source>
</evidence>
<dbReference type="RefSeq" id="WP_136862483.1">
    <property type="nucleotide sequence ID" value="NZ_SWCJ01000003.1"/>
</dbReference>
<organism evidence="10 11">
    <name type="scientific">Ferrimonas aestuarii</name>
    <dbReference type="NCBI Taxonomy" id="2569539"/>
    <lineage>
        <taxon>Bacteria</taxon>
        <taxon>Pseudomonadati</taxon>
        <taxon>Pseudomonadota</taxon>
        <taxon>Gammaproteobacteria</taxon>
        <taxon>Alteromonadales</taxon>
        <taxon>Ferrimonadaceae</taxon>
        <taxon>Ferrimonas</taxon>
    </lineage>
</organism>
<accession>A0A4U1BQ09</accession>
<reference evidence="10 11" key="1">
    <citation type="submission" date="2019-04" db="EMBL/GenBank/DDBJ databases">
        <authorList>
            <person name="Hwang J.C."/>
        </authorList>
    </citation>
    <scope>NUCLEOTIDE SEQUENCE [LARGE SCALE GENOMIC DNA]</scope>
    <source>
        <strain evidence="10 11">IMCC35002</strain>
    </source>
</reference>
<dbReference type="AlphaFoldDB" id="A0A4U1BQ09"/>
<dbReference type="InterPro" id="IPR003594">
    <property type="entry name" value="HATPase_dom"/>
</dbReference>
<evidence type="ECO:0000256" key="6">
    <source>
        <dbReference type="ARBA" id="ARBA00022777"/>
    </source>
</evidence>
<sequence>MRTRTSIKMVFIVVTAVSVVLLSRLFFVLMFDYYKEGVTTITKTFLEDAAKQNTGGDSEDNGIVVRHRWQDCPDEFKQQFDKFPTELGQFQKRYGDKLPFQSPKEFFYVLYTTNGAGEPVYVGKRIDWSQTAVQVGNFDMLIYWRSVLLSVLFAALATALLLFVLKRLVSPLENLKNWAQTLAKTNSATEPIPNEEFRFREFSEIAEVLSDSINTQRAMLDKEQEFLQFASHELRSPLALMRGNAELLSKLSEKQGDAKISAIAERLESASSTMTLLVNTLLWLSRAQAEFAESAQPVELQGLLTELVSELNYLLDGKPVKVQMACTPGEILVPPTVCRIVLSNLIANAFQHAASGEIWIRQQGGRIEVLNDSGRGDGHEDSGFGLGLKLVEKLALRFHWQVRVSQPEQRFCVELTF</sequence>
<name>A0A4U1BQ09_9GAMM</name>
<feature type="transmembrane region" description="Helical" evidence="8">
    <location>
        <begin position="9"/>
        <end position="31"/>
    </location>
</feature>
<evidence type="ECO:0000313" key="10">
    <source>
        <dbReference type="EMBL" id="TKB56679.1"/>
    </source>
</evidence>
<proteinExistence type="predicted"/>
<dbReference type="Gene3D" id="3.30.565.10">
    <property type="entry name" value="Histidine kinase-like ATPase, C-terminal domain"/>
    <property type="match status" value="1"/>
</dbReference>
<dbReference type="CDD" id="cd00082">
    <property type="entry name" value="HisKA"/>
    <property type="match status" value="1"/>
</dbReference>
<dbReference type="GO" id="GO:0005886">
    <property type="term" value="C:plasma membrane"/>
    <property type="evidence" value="ECO:0007669"/>
    <property type="project" value="TreeGrafter"/>
</dbReference>
<dbReference type="SMART" id="SM00388">
    <property type="entry name" value="HisKA"/>
    <property type="match status" value="1"/>
</dbReference>
<dbReference type="InterPro" id="IPR036890">
    <property type="entry name" value="HATPase_C_sf"/>
</dbReference>
<evidence type="ECO:0000259" key="9">
    <source>
        <dbReference type="PROSITE" id="PS50109"/>
    </source>
</evidence>
<evidence type="ECO:0000256" key="7">
    <source>
        <dbReference type="ARBA" id="ARBA00022989"/>
    </source>
</evidence>
<evidence type="ECO:0000256" key="8">
    <source>
        <dbReference type="SAM" id="Phobius"/>
    </source>
</evidence>
<evidence type="ECO:0000256" key="1">
    <source>
        <dbReference type="ARBA" id="ARBA00000085"/>
    </source>
</evidence>
<keyword evidence="5 8" id="KW-0812">Transmembrane</keyword>
<keyword evidence="11" id="KW-1185">Reference proteome</keyword>
<dbReference type="Pfam" id="PF00512">
    <property type="entry name" value="HisKA"/>
    <property type="match status" value="1"/>
</dbReference>
<dbReference type="Gene3D" id="1.10.287.130">
    <property type="match status" value="1"/>
</dbReference>
<keyword evidence="6 10" id="KW-0418">Kinase</keyword>
<evidence type="ECO:0000313" key="11">
    <source>
        <dbReference type="Proteomes" id="UP000305675"/>
    </source>
</evidence>
<dbReference type="InterPro" id="IPR005467">
    <property type="entry name" value="His_kinase_dom"/>
</dbReference>
<keyword evidence="4" id="KW-0808">Transferase</keyword>
<dbReference type="OrthoDB" id="9121563at2"/>